<dbReference type="Pfam" id="PF14559">
    <property type="entry name" value="TPR_19"/>
    <property type="match status" value="1"/>
</dbReference>
<protein>
    <recommendedName>
        <fullName evidence="3">protein O-GlcNAc transferase</fullName>
        <ecNumber evidence="3">2.4.1.255</ecNumber>
    </recommendedName>
</protein>
<evidence type="ECO:0000313" key="11">
    <source>
        <dbReference type="Proteomes" id="UP000675940"/>
    </source>
</evidence>
<dbReference type="InterPro" id="IPR051939">
    <property type="entry name" value="Glycosyltr_41/O-GlcNAc_trsf"/>
</dbReference>
<evidence type="ECO:0000256" key="5">
    <source>
        <dbReference type="ARBA" id="ARBA00022679"/>
    </source>
</evidence>
<dbReference type="Proteomes" id="UP000675940">
    <property type="component" value="Unassembled WGS sequence"/>
</dbReference>
<keyword evidence="7 8" id="KW-0802">TPR repeat</keyword>
<dbReference type="AlphaFoldDB" id="A0A940S233"/>
<comment type="caution">
    <text evidence="10">The sequence shown here is derived from an EMBL/GenBank/DDBJ whole genome shotgun (WGS) entry which is preliminary data.</text>
</comment>
<dbReference type="PROSITE" id="PS50005">
    <property type="entry name" value="TPR"/>
    <property type="match status" value="1"/>
</dbReference>
<evidence type="ECO:0000259" key="9">
    <source>
        <dbReference type="Pfam" id="PF13844"/>
    </source>
</evidence>
<keyword evidence="11" id="KW-1185">Reference proteome</keyword>
<dbReference type="Gene3D" id="3.40.50.11380">
    <property type="match status" value="1"/>
</dbReference>
<proteinExistence type="inferred from homology"/>
<evidence type="ECO:0000256" key="8">
    <source>
        <dbReference type="PROSITE-ProRule" id="PRU00339"/>
    </source>
</evidence>
<evidence type="ECO:0000313" key="10">
    <source>
        <dbReference type="EMBL" id="MBP0483692.1"/>
    </source>
</evidence>
<dbReference type="EC" id="2.4.1.255" evidence="3"/>
<evidence type="ECO:0000256" key="1">
    <source>
        <dbReference type="ARBA" id="ARBA00004922"/>
    </source>
</evidence>
<dbReference type="PANTHER" id="PTHR44835:SF1">
    <property type="entry name" value="PROTEIN O-GLCNAC TRANSFERASE"/>
    <property type="match status" value="1"/>
</dbReference>
<evidence type="ECO:0000256" key="7">
    <source>
        <dbReference type="ARBA" id="ARBA00022803"/>
    </source>
</evidence>
<dbReference type="SMART" id="SM00028">
    <property type="entry name" value="TPR"/>
    <property type="match status" value="2"/>
</dbReference>
<comment type="similarity">
    <text evidence="2">Belongs to the glycosyltransferase 41 family. O-GlcNAc transferase subfamily.</text>
</comment>
<accession>A0A940S233</accession>
<dbReference type="Pfam" id="PF13844">
    <property type="entry name" value="Glyco_transf_41"/>
    <property type="match status" value="2"/>
</dbReference>
<dbReference type="InterPro" id="IPR029489">
    <property type="entry name" value="OGT/SEC/SPY_C"/>
</dbReference>
<keyword evidence="5" id="KW-0808">Transferase</keyword>
<dbReference type="EMBL" id="JAGISH010000008">
    <property type="protein sequence ID" value="MBP0483692.1"/>
    <property type="molecule type" value="Genomic_DNA"/>
</dbReference>
<dbReference type="SUPFAM" id="SSF53756">
    <property type="entry name" value="UDP-Glycosyltransferase/glycogen phosphorylase"/>
    <property type="match status" value="1"/>
</dbReference>
<reference evidence="10" key="1">
    <citation type="submission" date="2021-03" db="EMBL/GenBank/DDBJ databases">
        <title>Sagittula salina sp. nov. strain M10.9X isolated from the marine waste.</title>
        <authorList>
            <person name="Satari L."/>
            <person name="Molina-Menor E."/>
            <person name="Vidal-Verdu A."/>
            <person name="Pascual J."/>
            <person name="Pereto J."/>
            <person name="Porcar M."/>
        </authorList>
    </citation>
    <scope>NUCLEOTIDE SEQUENCE</scope>
    <source>
        <strain evidence="10">M10.9X</strain>
    </source>
</reference>
<dbReference type="GO" id="GO:0097363">
    <property type="term" value="F:protein O-acetylglucosaminyltransferase activity"/>
    <property type="evidence" value="ECO:0007669"/>
    <property type="project" value="UniProtKB-EC"/>
</dbReference>
<keyword evidence="6" id="KW-0677">Repeat</keyword>
<comment type="pathway">
    <text evidence="1">Protein modification; protein glycosylation.</text>
</comment>
<feature type="domain" description="O-GlcNAc transferase C-terminal" evidence="9">
    <location>
        <begin position="201"/>
        <end position="351"/>
    </location>
</feature>
<dbReference type="Gene3D" id="3.40.50.2000">
    <property type="entry name" value="Glycogen Phosphorylase B"/>
    <property type="match status" value="1"/>
</dbReference>
<gene>
    <name evidence="10" type="ORF">J5474_14510</name>
</gene>
<dbReference type="SUPFAM" id="SSF48452">
    <property type="entry name" value="TPR-like"/>
    <property type="match status" value="1"/>
</dbReference>
<evidence type="ECO:0000256" key="2">
    <source>
        <dbReference type="ARBA" id="ARBA00005386"/>
    </source>
</evidence>
<evidence type="ECO:0000256" key="3">
    <source>
        <dbReference type="ARBA" id="ARBA00011970"/>
    </source>
</evidence>
<evidence type="ECO:0000256" key="6">
    <source>
        <dbReference type="ARBA" id="ARBA00022737"/>
    </source>
</evidence>
<feature type="domain" description="O-GlcNAc transferase C-terminal" evidence="9">
    <location>
        <begin position="374"/>
        <end position="542"/>
    </location>
</feature>
<keyword evidence="4" id="KW-0328">Glycosyltransferase</keyword>
<dbReference type="PANTHER" id="PTHR44835">
    <property type="entry name" value="UDP-N-ACETYLGLUCOSAMINE--PEPTIDE N-ACETYLGLUCOSAMINYLTRANSFERASE SPINDLY-RELATED"/>
    <property type="match status" value="1"/>
</dbReference>
<dbReference type="InterPro" id="IPR011990">
    <property type="entry name" value="TPR-like_helical_dom_sf"/>
</dbReference>
<dbReference type="RefSeq" id="WP_209361644.1">
    <property type="nucleotide sequence ID" value="NZ_JAGISH010000008.1"/>
</dbReference>
<dbReference type="Gene3D" id="1.25.40.10">
    <property type="entry name" value="Tetratricopeptide repeat domain"/>
    <property type="match status" value="1"/>
</dbReference>
<name>A0A940S233_9RHOB</name>
<dbReference type="InterPro" id="IPR019734">
    <property type="entry name" value="TPR_rpt"/>
</dbReference>
<feature type="repeat" description="TPR" evidence="8">
    <location>
        <begin position="86"/>
        <end position="119"/>
    </location>
</feature>
<sequence length="564" mass="61108">MSDFDPADFTAGLRLGLLPGLGGPAANPKTGSRPAVGLAALERQARTARDDPTALEALANAQFAAGQVMNAFGTWNRRIALGGVSAPVWARIGAAMERQEEYVQALRCLEQSLALEENPEVRHRMGRCLFKLGRVDEALACHRAAAEASDNLAAWLAVATIIPGAPSATPQDILTARTTFADKLAASPMANRMTCTPRPRAARDRLRIGYVSSWLEKPNYMRPTWALVNNHDRSAVEVHLFSDAKQGAAMPGYAPHPGDALHHTADLDNTALAEAISAADLDVLIDINAYSTPERLGMFTRAPAPVCLAWQNHFGPSGLQGFHGIIGDVVAVKPGEETGYTETVHRLPLSYLTFTVSHRAPPVADPPCLRAGHITFGSLCVMYKITPQVVDTWAEILRCVPGSRLLLANRTLESGENRDWLAQCFADRGIARDRLTLEGGAKHYDYLGNYDRMDLALDAFPYNGGTTTVEALWQGVPLLTFDGDRWAGRTSASLVMHTHLREFVAPSRAAMIAKAIDLATAPETPQRLKALRHGMRSMLTQAPVCDGKAMARAVEDLCRRLCAL</sequence>
<evidence type="ECO:0000256" key="4">
    <source>
        <dbReference type="ARBA" id="ARBA00022676"/>
    </source>
</evidence>
<organism evidence="10 11">
    <name type="scientific">Sagittula salina</name>
    <dbReference type="NCBI Taxonomy" id="2820268"/>
    <lineage>
        <taxon>Bacteria</taxon>
        <taxon>Pseudomonadati</taxon>
        <taxon>Pseudomonadota</taxon>
        <taxon>Alphaproteobacteria</taxon>
        <taxon>Rhodobacterales</taxon>
        <taxon>Roseobacteraceae</taxon>
        <taxon>Sagittula</taxon>
    </lineage>
</organism>